<dbReference type="STRING" id="530564.Psta_3561"/>
<dbReference type="EMBL" id="CP001848">
    <property type="protein sequence ID" value="ADB18222.1"/>
    <property type="molecule type" value="Genomic_DNA"/>
</dbReference>
<name>D2QZ30_PIRSD</name>
<dbReference type="eggNOG" id="COG2121">
    <property type="taxonomic scope" value="Bacteria"/>
</dbReference>
<feature type="domain" description="DUF374" evidence="1">
    <location>
        <begin position="62"/>
        <end position="127"/>
    </location>
</feature>
<proteinExistence type="predicted"/>
<dbReference type="CDD" id="cd07983">
    <property type="entry name" value="LPLAT_DUF374-like"/>
    <property type="match status" value="1"/>
</dbReference>
<dbReference type="Proteomes" id="UP000001887">
    <property type="component" value="Chromosome"/>
</dbReference>
<keyword evidence="3" id="KW-1185">Reference proteome</keyword>
<dbReference type="InterPro" id="IPR007172">
    <property type="entry name" value="DUF374"/>
</dbReference>
<evidence type="ECO:0000313" key="3">
    <source>
        <dbReference type="Proteomes" id="UP000001887"/>
    </source>
</evidence>
<dbReference type="KEGG" id="psl:Psta_3561"/>
<sequence length="247" mass="27620">MLSKERTANMIGWAVASYGRAWIRTLKVHHSLANELDNPRTGAKGGLYCLWHEDLLMMSVFFADCGIHTLISKSTDGDYVTRMVDHLGFQAIRGSTGRGGLRAVREIIRTIGHANLAITPDGPRGPRREFQEGAVYLASRTGLDLIPVVAAYDNVWRFRSWDKMAWPRFRSRVVVRFGNRIRVPGDAGSADLKEYHQTISASMTAEEECAKDILADWKKGAKVEIIRDFRPEVAKQPKPAPALQKSA</sequence>
<reference evidence="2 3" key="1">
    <citation type="journal article" date="2009" name="Stand. Genomic Sci.">
        <title>Complete genome sequence of Pirellula staleyi type strain (ATCC 27377).</title>
        <authorList>
            <person name="Clum A."/>
            <person name="Tindall B.J."/>
            <person name="Sikorski J."/>
            <person name="Ivanova N."/>
            <person name="Mavrommatis K."/>
            <person name="Lucas S."/>
            <person name="Glavina del Rio T."/>
            <person name="Nolan M."/>
            <person name="Chen F."/>
            <person name="Tice H."/>
            <person name="Pitluck S."/>
            <person name="Cheng J.F."/>
            <person name="Chertkov O."/>
            <person name="Brettin T."/>
            <person name="Han C."/>
            <person name="Detter J.C."/>
            <person name="Kuske C."/>
            <person name="Bruce D."/>
            <person name="Goodwin L."/>
            <person name="Ovchinikova G."/>
            <person name="Pati A."/>
            <person name="Mikhailova N."/>
            <person name="Chen A."/>
            <person name="Palaniappan K."/>
            <person name="Land M."/>
            <person name="Hauser L."/>
            <person name="Chang Y.J."/>
            <person name="Jeffries C.D."/>
            <person name="Chain P."/>
            <person name="Rohde M."/>
            <person name="Goker M."/>
            <person name="Bristow J."/>
            <person name="Eisen J.A."/>
            <person name="Markowitz V."/>
            <person name="Hugenholtz P."/>
            <person name="Kyrpides N.C."/>
            <person name="Klenk H.P."/>
            <person name="Lapidus A."/>
        </authorList>
    </citation>
    <scope>NUCLEOTIDE SEQUENCE [LARGE SCALE GENOMIC DNA]</scope>
    <source>
        <strain evidence="3">ATCC 27377 / DSM 6068 / ICPB 4128</strain>
    </source>
</reference>
<dbReference type="SUPFAM" id="SSF69593">
    <property type="entry name" value="Glycerol-3-phosphate (1)-acyltransferase"/>
    <property type="match status" value="1"/>
</dbReference>
<evidence type="ECO:0000259" key="1">
    <source>
        <dbReference type="Pfam" id="PF04028"/>
    </source>
</evidence>
<protein>
    <recommendedName>
        <fullName evidence="1">DUF374 domain-containing protein</fullName>
    </recommendedName>
</protein>
<evidence type="ECO:0000313" key="2">
    <source>
        <dbReference type="EMBL" id="ADB18222.1"/>
    </source>
</evidence>
<organism evidence="2 3">
    <name type="scientific">Pirellula staleyi (strain ATCC 27377 / DSM 6068 / ICPB 4128)</name>
    <name type="common">Pirella staleyi</name>
    <dbReference type="NCBI Taxonomy" id="530564"/>
    <lineage>
        <taxon>Bacteria</taxon>
        <taxon>Pseudomonadati</taxon>
        <taxon>Planctomycetota</taxon>
        <taxon>Planctomycetia</taxon>
        <taxon>Pirellulales</taxon>
        <taxon>Pirellulaceae</taxon>
        <taxon>Pirellula</taxon>
    </lineage>
</organism>
<dbReference type="Pfam" id="PF04028">
    <property type="entry name" value="DUF374"/>
    <property type="match status" value="1"/>
</dbReference>
<dbReference type="OrthoDB" id="9810508at2"/>
<accession>D2QZ30</accession>
<gene>
    <name evidence="2" type="ordered locus">Psta_3561</name>
</gene>
<dbReference type="AlphaFoldDB" id="D2QZ30"/>
<dbReference type="HOGENOM" id="CLU_086327_1_0_0"/>